<dbReference type="AlphaFoldDB" id="A0AAI8PBT7"/>
<proteinExistence type="predicted"/>
<evidence type="ECO:0000313" key="1">
    <source>
        <dbReference type="EMBL" id="AXO88756.1"/>
    </source>
</evidence>
<dbReference type="EMBL" id="CP031641">
    <property type="protein sequence ID" value="AXO88756.1"/>
    <property type="molecule type" value="Genomic_DNA"/>
</dbReference>
<keyword evidence="2" id="KW-1185">Reference proteome</keyword>
<dbReference type="RefSeq" id="WP_029613324.1">
    <property type="nucleotide sequence ID" value="NZ_CP009747.1"/>
</dbReference>
<dbReference type="Proteomes" id="UP000258127">
    <property type="component" value="Chromosome"/>
</dbReference>
<sequence>MDARHMLMGVALGLSALVQAEDGPASHISVKVGKPTFVHQLRYEVMYSEKPFELATIYYYDNGVYKIVSPGEDHYGVYLVMGSMTEPSYAISYLSLPSDDWGGNVARHDLRFDARRQVFEQQALSFQDQNIPAQSGTFVQSTHDQADPTRIVWQQPSAQPGTNSAKP</sequence>
<evidence type="ECO:0000313" key="2">
    <source>
        <dbReference type="Proteomes" id="UP000258127"/>
    </source>
</evidence>
<reference evidence="1 2" key="1">
    <citation type="submission" date="2018-08" db="EMBL/GenBank/DDBJ databases">
        <authorList>
            <person name="Lee Y."/>
            <person name="Kakembo D."/>
        </authorList>
    </citation>
    <scope>NUCLEOTIDE SEQUENCE [LARGE SCALE GENOMIC DNA]</scope>
    <source>
        <strain evidence="1 2">JBCS1880</strain>
    </source>
</reference>
<gene>
    <name evidence="1" type="ORF">DZC75_12400</name>
</gene>
<name>A0AAI8PBT7_9PSED</name>
<accession>A0AAI8PBT7</accession>
<protein>
    <submittedName>
        <fullName evidence="1">Uncharacterized protein</fullName>
    </submittedName>
</protein>
<organism evidence="1 2">
    <name type="scientific">Pseudomonas parafulva</name>
    <dbReference type="NCBI Taxonomy" id="157782"/>
    <lineage>
        <taxon>Bacteria</taxon>
        <taxon>Pseudomonadati</taxon>
        <taxon>Pseudomonadota</taxon>
        <taxon>Gammaproteobacteria</taxon>
        <taxon>Pseudomonadales</taxon>
        <taxon>Pseudomonadaceae</taxon>
        <taxon>Pseudomonas</taxon>
    </lineage>
</organism>
<dbReference type="KEGG" id="ppv:NJ69_09185"/>